<dbReference type="EMBL" id="JADFTS010000006">
    <property type="protein sequence ID" value="KAF9602465.1"/>
    <property type="molecule type" value="Genomic_DNA"/>
</dbReference>
<dbReference type="PANTHER" id="PTHR31286:SF60">
    <property type="entry name" value="PROTEIN, PUTATIVE-RELATED"/>
    <property type="match status" value="1"/>
</dbReference>
<evidence type="ECO:0000313" key="2">
    <source>
        <dbReference type="EMBL" id="KAF9602465.1"/>
    </source>
</evidence>
<evidence type="ECO:0000256" key="1">
    <source>
        <dbReference type="SAM" id="MobiDB-lite"/>
    </source>
</evidence>
<accession>A0A835HKH5</accession>
<proteinExistence type="predicted"/>
<reference evidence="2 3" key="1">
    <citation type="submission" date="2020-10" db="EMBL/GenBank/DDBJ databases">
        <title>The Coptis chinensis genome and diversification of protoberbering-type alkaloids.</title>
        <authorList>
            <person name="Wang B."/>
            <person name="Shu S."/>
            <person name="Song C."/>
            <person name="Liu Y."/>
        </authorList>
    </citation>
    <scope>NUCLEOTIDE SEQUENCE [LARGE SCALE GENOMIC DNA]</scope>
    <source>
        <strain evidence="2">HL-2020</strain>
        <tissue evidence="2">Leaf</tissue>
    </source>
</reference>
<dbReference type="AlphaFoldDB" id="A0A835HKH5"/>
<sequence length="343" mass="38430">MAMGRGLGGPIRVDKNSVKRDNCFCSSVLVDIDLSEPIPDKILVEVVEIGYEFWQEIRLGKMPKFCNHCKIIGHTINECRKVTGHNITSDKGKEKVVEPSLSKSQRRRVRMRAREAENSRDTPSTEAEHGDDVPTLEVIPVQTEENNPGHADQSREPTTQFSNAIVQFDPNESASVQERVMMDLVLANSVPNAMMGVDDSLTNWEEMLYVLDHNRFSALEEELESVLDPSEIYEEETEHFQDEVILNVNSLLSLPPSGVVTRAGTRSEQDKPLQTVNANSLLFPPLSGVVTRAVRETNWAADFLASISQAFYINFASFIPPLDETLNNIVEEDAQGRVYVRIS</sequence>
<keyword evidence="3" id="KW-1185">Reference proteome</keyword>
<feature type="region of interest" description="Disordered" evidence="1">
    <location>
        <begin position="90"/>
        <end position="134"/>
    </location>
</feature>
<evidence type="ECO:0008006" key="4">
    <source>
        <dbReference type="Google" id="ProtNLM"/>
    </source>
</evidence>
<dbReference type="InterPro" id="IPR040256">
    <property type="entry name" value="At4g02000-like"/>
</dbReference>
<organism evidence="2 3">
    <name type="scientific">Coptis chinensis</name>
    <dbReference type="NCBI Taxonomy" id="261450"/>
    <lineage>
        <taxon>Eukaryota</taxon>
        <taxon>Viridiplantae</taxon>
        <taxon>Streptophyta</taxon>
        <taxon>Embryophyta</taxon>
        <taxon>Tracheophyta</taxon>
        <taxon>Spermatophyta</taxon>
        <taxon>Magnoliopsida</taxon>
        <taxon>Ranunculales</taxon>
        <taxon>Ranunculaceae</taxon>
        <taxon>Coptidoideae</taxon>
        <taxon>Coptis</taxon>
    </lineage>
</organism>
<comment type="caution">
    <text evidence="2">The sequence shown here is derived from an EMBL/GenBank/DDBJ whole genome shotgun (WGS) entry which is preliminary data.</text>
</comment>
<evidence type="ECO:0000313" key="3">
    <source>
        <dbReference type="Proteomes" id="UP000631114"/>
    </source>
</evidence>
<protein>
    <recommendedName>
        <fullName evidence="4">Zinc knuckle CX2CX4HX4C domain-containing protein</fullName>
    </recommendedName>
</protein>
<gene>
    <name evidence="2" type="ORF">IFM89_028016</name>
</gene>
<dbReference type="PANTHER" id="PTHR31286">
    <property type="entry name" value="GLYCINE-RICH CELL WALL STRUCTURAL PROTEIN 1.8-LIKE"/>
    <property type="match status" value="1"/>
</dbReference>
<name>A0A835HKH5_9MAGN</name>
<dbReference type="Proteomes" id="UP000631114">
    <property type="component" value="Unassembled WGS sequence"/>
</dbReference>